<evidence type="ECO:0000256" key="2">
    <source>
        <dbReference type="ARBA" id="ARBA00022729"/>
    </source>
</evidence>
<accession>A0A210QL51</accession>
<evidence type="ECO:0000256" key="1">
    <source>
        <dbReference type="ARBA" id="ARBA00022614"/>
    </source>
</evidence>
<sequence>MTGTKCFLVGLVLVTGIAAILAQQQCPSDLCRCERGHPGKGRIINCRSRSLSRVPDFRASDELFYELTLANQDNCDRCNNITIIPASAFRGLKISVLRIDNVLLDFVSHQAFKGLLMSLEEISLQGNGRHPPPYRALSTLRNLKKLTLKGFQQNSITRVNADFSRLSNLQELVLKNMDISYITKDAFQDRLPNLKKLRMEYLQLGNLPVSGLMPLKNLEELYAVYVNLRRIPFGAFSSFKKLKVLDLSHNAIRDLVPDCFEGIEHSLEYLGLHLNQLDAGNIGPLASPTWRKLTQLNIGHNYLTRLPLGLFFNMRSLEYLNLDSNEIISLQPGSLQGLQNLTYLDFSGNMISSLVPGMFLHTPRLTELDLSGENTREFNLTSEGLHGLEETLKKLYLKSTPVAESEMWRAIRNLRQIHTLQLDSTGLTEIPDFQFTHNTHLEELKLQQNLFSRLNEKTFYGLSQSLKVLYLQGNQFRTLGRCVLQHLTSLDTLYLGRNPLDCDCRHRFLRQWIIDRIADDFLNEFIIESYCNTPGKYMNRALWEIPEEELVCDSAHEEGVCENITTVSPQQTTRQTTPDPFVTLRPHTGNGSSMFRFTKIIETDNGINLEWTSEDEIETGFSLEYQLLGQTSKIRTENLHKSTRNFLISGLDTNCHYLLCLRVKPRQKDIPDKEQRTCIAVRTLP</sequence>
<dbReference type="STRING" id="6573.A0A210QL51"/>
<dbReference type="SMART" id="SM00369">
    <property type="entry name" value="LRR_TYP"/>
    <property type="match status" value="9"/>
</dbReference>
<proteinExistence type="predicted"/>
<dbReference type="SUPFAM" id="SSF52058">
    <property type="entry name" value="L domain-like"/>
    <property type="match status" value="2"/>
</dbReference>
<dbReference type="InterPro" id="IPR003591">
    <property type="entry name" value="Leu-rich_rpt_typical-subtyp"/>
</dbReference>
<keyword evidence="1" id="KW-0433">Leucine-rich repeat</keyword>
<gene>
    <name evidence="6" type="ORF">KP79_PYT17547</name>
</gene>
<dbReference type="OrthoDB" id="6287021at2759"/>
<dbReference type="SMART" id="SM00365">
    <property type="entry name" value="LRR_SD22"/>
    <property type="match status" value="3"/>
</dbReference>
<protein>
    <submittedName>
        <fullName evidence="6">Platelet glycoprotein V</fullName>
    </submittedName>
</protein>
<feature type="domain" description="LRRCT" evidence="5">
    <location>
        <begin position="498"/>
        <end position="553"/>
    </location>
</feature>
<dbReference type="Proteomes" id="UP000242188">
    <property type="component" value="Unassembled WGS sequence"/>
</dbReference>
<dbReference type="Pfam" id="PF13855">
    <property type="entry name" value="LRR_8"/>
    <property type="match status" value="3"/>
</dbReference>
<dbReference type="InterPro" id="IPR032675">
    <property type="entry name" value="LRR_dom_sf"/>
</dbReference>
<dbReference type="AlphaFoldDB" id="A0A210QL51"/>
<dbReference type="InterPro" id="IPR026906">
    <property type="entry name" value="LRR_5"/>
</dbReference>
<dbReference type="SMART" id="SM00082">
    <property type="entry name" value="LRRCT"/>
    <property type="match status" value="1"/>
</dbReference>
<feature type="chain" id="PRO_5012103344" evidence="4">
    <location>
        <begin position="23"/>
        <end position="685"/>
    </location>
</feature>
<dbReference type="Gene3D" id="3.80.10.10">
    <property type="entry name" value="Ribonuclease Inhibitor"/>
    <property type="match status" value="4"/>
</dbReference>
<dbReference type="Pfam" id="PF13306">
    <property type="entry name" value="LRR_5"/>
    <property type="match status" value="1"/>
</dbReference>
<keyword evidence="3" id="KW-0677">Repeat</keyword>
<evidence type="ECO:0000256" key="3">
    <source>
        <dbReference type="ARBA" id="ARBA00022737"/>
    </source>
</evidence>
<comment type="caution">
    <text evidence="6">The sequence shown here is derived from an EMBL/GenBank/DDBJ whole genome shotgun (WGS) entry which is preliminary data.</text>
</comment>
<keyword evidence="7" id="KW-1185">Reference proteome</keyword>
<dbReference type="InterPro" id="IPR000483">
    <property type="entry name" value="Cys-rich_flank_reg_C"/>
</dbReference>
<organism evidence="6 7">
    <name type="scientific">Mizuhopecten yessoensis</name>
    <name type="common">Japanese scallop</name>
    <name type="synonym">Patinopecten yessoensis</name>
    <dbReference type="NCBI Taxonomy" id="6573"/>
    <lineage>
        <taxon>Eukaryota</taxon>
        <taxon>Metazoa</taxon>
        <taxon>Spiralia</taxon>
        <taxon>Lophotrochozoa</taxon>
        <taxon>Mollusca</taxon>
        <taxon>Bivalvia</taxon>
        <taxon>Autobranchia</taxon>
        <taxon>Pteriomorphia</taxon>
        <taxon>Pectinida</taxon>
        <taxon>Pectinoidea</taxon>
        <taxon>Pectinidae</taxon>
        <taxon>Mizuhopecten</taxon>
    </lineage>
</organism>
<keyword evidence="2 4" id="KW-0732">Signal</keyword>
<evidence type="ECO:0000313" key="6">
    <source>
        <dbReference type="EMBL" id="OWF49469.1"/>
    </source>
</evidence>
<evidence type="ECO:0000313" key="7">
    <source>
        <dbReference type="Proteomes" id="UP000242188"/>
    </source>
</evidence>
<feature type="signal peptide" evidence="4">
    <location>
        <begin position="1"/>
        <end position="22"/>
    </location>
</feature>
<evidence type="ECO:0000259" key="5">
    <source>
        <dbReference type="SMART" id="SM00082"/>
    </source>
</evidence>
<dbReference type="PANTHER" id="PTHR45617:SF165">
    <property type="entry name" value="COMMON DPR-INTERACTING PROTEIN-RELATED"/>
    <property type="match status" value="1"/>
</dbReference>
<name>A0A210QL51_MIZYE</name>
<dbReference type="PANTHER" id="PTHR45617">
    <property type="entry name" value="LEUCINE RICH REPEAT FAMILY PROTEIN"/>
    <property type="match status" value="1"/>
</dbReference>
<dbReference type="EMBL" id="NEDP02003088">
    <property type="protein sequence ID" value="OWF49469.1"/>
    <property type="molecule type" value="Genomic_DNA"/>
</dbReference>
<reference evidence="6 7" key="1">
    <citation type="journal article" date="2017" name="Nat. Ecol. Evol.">
        <title>Scallop genome provides insights into evolution of bilaterian karyotype and development.</title>
        <authorList>
            <person name="Wang S."/>
            <person name="Zhang J."/>
            <person name="Jiao W."/>
            <person name="Li J."/>
            <person name="Xun X."/>
            <person name="Sun Y."/>
            <person name="Guo X."/>
            <person name="Huan P."/>
            <person name="Dong B."/>
            <person name="Zhang L."/>
            <person name="Hu X."/>
            <person name="Sun X."/>
            <person name="Wang J."/>
            <person name="Zhao C."/>
            <person name="Wang Y."/>
            <person name="Wang D."/>
            <person name="Huang X."/>
            <person name="Wang R."/>
            <person name="Lv J."/>
            <person name="Li Y."/>
            <person name="Zhang Z."/>
            <person name="Liu B."/>
            <person name="Lu W."/>
            <person name="Hui Y."/>
            <person name="Liang J."/>
            <person name="Zhou Z."/>
            <person name="Hou R."/>
            <person name="Li X."/>
            <person name="Liu Y."/>
            <person name="Li H."/>
            <person name="Ning X."/>
            <person name="Lin Y."/>
            <person name="Zhao L."/>
            <person name="Xing Q."/>
            <person name="Dou J."/>
            <person name="Li Y."/>
            <person name="Mao J."/>
            <person name="Guo H."/>
            <person name="Dou H."/>
            <person name="Li T."/>
            <person name="Mu C."/>
            <person name="Jiang W."/>
            <person name="Fu Q."/>
            <person name="Fu X."/>
            <person name="Miao Y."/>
            <person name="Liu J."/>
            <person name="Yu Q."/>
            <person name="Li R."/>
            <person name="Liao H."/>
            <person name="Li X."/>
            <person name="Kong Y."/>
            <person name="Jiang Z."/>
            <person name="Chourrout D."/>
            <person name="Li R."/>
            <person name="Bao Z."/>
        </authorList>
    </citation>
    <scope>NUCLEOTIDE SEQUENCE [LARGE SCALE GENOMIC DNA]</scope>
    <source>
        <strain evidence="6 7">PY_sf001</strain>
    </source>
</reference>
<dbReference type="PROSITE" id="PS51450">
    <property type="entry name" value="LRR"/>
    <property type="match status" value="3"/>
</dbReference>
<evidence type="ECO:0000256" key="4">
    <source>
        <dbReference type="SAM" id="SignalP"/>
    </source>
</evidence>
<dbReference type="InterPro" id="IPR001611">
    <property type="entry name" value="Leu-rich_rpt"/>
</dbReference>